<dbReference type="KEGG" id="rli:RLO149_c009560"/>
<accession>F7ZAH0</accession>
<sequence length="141" mass="16138">MEVFLWVQKPATFLVQSDLSQNVFQNDFFELHSWGDFNVMTDVFRSLKRRTVQDVSARSSMVSSLGKTLRHWRDAGSLMGAPCQTCNKSIPAHDWISSGCQRCVHLFHVRDVCHLPKQQAAVRSTRPEVRWLSIPGSHRAL</sequence>
<dbReference type="HOGENOM" id="CLU_1823883_0_0_5"/>
<gene>
    <name evidence="1" type="ordered locus">RLO149_c009560</name>
</gene>
<evidence type="ECO:0000313" key="2">
    <source>
        <dbReference type="Proteomes" id="UP000001353"/>
    </source>
</evidence>
<organism evidence="1 2">
    <name type="scientific">Roseobacter litoralis (strain ATCC 49566 / DSM 6996 / JCM 21268 / NBRC 15278 / OCh 149)</name>
    <dbReference type="NCBI Taxonomy" id="391595"/>
    <lineage>
        <taxon>Bacteria</taxon>
        <taxon>Pseudomonadati</taxon>
        <taxon>Pseudomonadota</taxon>
        <taxon>Alphaproteobacteria</taxon>
        <taxon>Rhodobacterales</taxon>
        <taxon>Roseobacteraceae</taxon>
        <taxon>Roseobacter</taxon>
    </lineage>
</organism>
<dbReference type="Proteomes" id="UP000001353">
    <property type="component" value="Chromosome"/>
</dbReference>
<protein>
    <submittedName>
        <fullName evidence="1">Uncharacterized protein</fullName>
    </submittedName>
</protein>
<keyword evidence="2" id="KW-1185">Reference proteome</keyword>
<dbReference type="AlphaFoldDB" id="F7ZAH0"/>
<proteinExistence type="predicted"/>
<reference evidence="1 2" key="1">
    <citation type="journal article" date="2011" name="BMC Genomics">
        <title>Comparative genome analysis and genome-guided physiological analysis of Roseobacter litoralis.</title>
        <authorList>
            <person name="Kalhoefer D."/>
            <person name="Thole S."/>
            <person name="Voget S."/>
            <person name="Lehmann R."/>
            <person name="Liesegang H."/>
            <person name="Wollher A."/>
            <person name="Daniel R."/>
            <person name="Simon M."/>
            <person name="Brinkhoff T."/>
        </authorList>
    </citation>
    <scope>NUCLEOTIDE SEQUENCE [LARGE SCALE GENOMIC DNA]</scope>
    <source>
        <strain evidence="2">ATCC 49566 / DSM 6996 / JCM 21268 / NBRC 15278 / OCh 149</strain>
    </source>
</reference>
<dbReference type="EMBL" id="CP002623">
    <property type="protein sequence ID" value="AEI92970.1"/>
    <property type="molecule type" value="Genomic_DNA"/>
</dbReference>
<name>F7ZAH0_ROSLO</name>
<evidence type="ECO:0000313" key="1">
    <source>
        <dbReference type="EMBL" id="AEI92970.1"/>
    </source>
</evidence>